<proteinExistence type="predicted"/>
<dbReference type="Proteomes" id="UP000050741">
    <property type="component" value="Unassembled WGS sequence"/>
</dbReference>
<dbReference type="WBParaSite" id="GPLIN_001619500">
    <property type="protein sequence ID" value="GPLIN_001619500"/>
    <property type="gene ID" value="GPLIN_001619500"/>
</dbReference>
<organism evidence="1 2">
    <name type="scientific">Globodera pallida</name>
    <name type="common">Potato cyst nematode worm</name>
    <name type="synonym">Heterodera pallida</name>
    <dbReference type="NCBI Taxonomy" id="36090"/>
    <lineage>
        <taxon>Eukaryota</taxon>
        <taxon>Metazoa</taxon>
        <taxon>Ecdysozoa</taxon>
        <taxon>Nematoda</taxon>
        <taxon>Chromadorea</taxon>
        <taxon>Rhabditida</taxon>
        <taxon>Tylenchina</taxon>
        <taxon>Tylenchomorpha</taxon>
        <taxon>Tylenchoidea</taxon>
        <taxon>Heteroderidae</taxon>
        <taxon>Heteroderinae</taxon>
        <taxon>Globodera</taxon>
    </lineage>
</organism>
<dbReference type="AlphaFoldDB" id="A0A183CTI7"/>
<protein>
    <submittedName>
        <fullName evidence="2">Uncharacterized protein</fullName>
    </submittedName>
</protein>
<evidence type="ECO:0000313" key="1">
    <source>
        <dbReference type="Proteomes" id="UP000050741"/>
    </source>
</evidence>
<reference evidence="2" key="2">
    <citation type="submission" date="2016-06" db="UniProtKB">
        <authorList>
            <consortium name="WormBaseParasite"/>
        </authorList>
    </citation>
    <scope>IDENTIFICATION</scope>
</reference>
<accession>A0A183CTI7</accession>
<evidence type="ECO:0000313" key="2">
    <source>
        <dbReference type="WBParaSite" id="GPLIN_001619500"/>
    </source>
</evidence>
<sequence>TNSPLSPTSSNASIAVPAATTENVFPFGGGGENGNGFVELGQYPHHLKAENGGGGARKHNAVIGSAPSTAAAGGCKRRKSPLVTASNARKSMPTKLKNNGTFHHHHFQVPSPVLLEHNFPDGAVFAWQILRESINDEELKNIQISLRTFHGETAANLLTRQLPKVRRRMIF</sequence>
<name>A0A183CTI7_GLOPA</name>
<reference evidence="1" key="1">
    <citation type="submission" date="2014-05" db="EMBL/GenBank/DDBJ databases">
        <title>The genome and life-stage specific transcriptomes of Globodera pallida elucidate key aspects of plant parasitism by a cyst nematode.</title>
        <authorList>
            <person name="Cotton J.A."/>
            <person name="Lilley C.J."/>
            <person name="Jones L.M."/>
            <person name="Kikuchi T."/>
            <person name="Reid A.J."/>
            <person name="Thorpe P."/>
            <person name="Tsai I.J."/>
            <person name="Beasley H."/>
            <person name="Blok V."/>
            <person name="Cock P.J.A."/>
            <person name="Van den Akker S.E."/>
            <person name="Holroyd N."/>
            <person name="Hunt M."/>
            <person name="Mantelin S."/>
            <person name="Naghra H."/>
            <person name="Pain A."/>
            <person name="Palomares-Rius J.E."/>
            <person name="Zarowiecki M."/>
            <person name="Berriman M."/>
            <person name="Jones J.T."/>
            <person name="Urwin P.E."/>
        </authorList>
    </citation>
    <scope>NUCLEOTIDE SEQUENCE [LARGE SCALE GENOMIC DNA]</scope>
    <source>
        <strain evidence="1">Lindley</strain>
    </source>
</reference>
<keyword evidence="1" id="KW-1185">Reference proteome</keyword>